<dbReference type="InterPro" id="IPR045192">
    <property type="entry name" value="AP180-like"/>
</dbReference>
<dbReference type="GO" id="GO:0005545">
    <property type="term" value="F:1-phosphatidylinositol binding"/>
    <property type="evidence" value="ECO:0007669"/>
    <property type="project" value="InterPro"/>
</dbReference>
<dbReference type="CDD" id="cd16988">
    <property type="entry name" value="ANTH_N_YAP180"/>
    <property type="match status" value="1"/>
</dbReference>
<evidence type="ECO:0000313" key="5">
    <source>
        <dbReference type="EMBL" id="EDR14621.1"/>
    </source>
</evidence>
<feature type="compositionally biased region" description="Low complexity" evidence="3">
    <location>
        <begin position="706"/>
        <end position="723"/>
    </location>
</feature>
<feature type="compositionally biased region" description="Polar residues" evidence="3">
    <location>
        <begin position="851"/>
        <end position="876"/>
    </location>
</feature>
<dbReference type="RefSeq" id="XP_001875180.1">
    <property type="nucleotide sequence ID" value="XM_001875145.1"/>
</dbReference>
<evidence type="ECO:0000313" key="6">
    <source>
        <dbReference type="Proteomes" id="UP000001194"/>
    </source>
</evidence>
<gene>
    <name evidence="5" type="ORF">LACBIDRAFT_305435</name>
</gene>
<name>B0CU80_LACBS</name>
<protein>
    <submittedName>
        <fullName evidence="5">Predicted protein</fullName>
    </submittedName>
</protein>
<dbReference type="KEGG" id="lbc:LACBIDRAFT_305435"/>
<dbReference type="GO" id="GO:0006900">
    <property type="term" value="P:vesicle budding from membrane"/>
    <property type="evidence" value="ECO:0007669"/>
    <property type="project" value="TreeGrafter"/>
</dbReference>
<dbReference type="SUPFAM" id="SSF89009">
    <property type="entry name" value="GAT-like domain"/>
    <property type="match status" value="1"/>
</dbReference>
<feature type="region of interest" description="Disordered" evidence="3">
    <location>
        <begin position="654"/>
        <end position="685"/>
    </location>
</feature>
<dbReference type="GO" id="GO:0032050">
    <property type="term" value="F:clathrin heavy chain binding"/>
    <property type="evidence" value="ECO:0007669"/>
    <property type="project" value="TreeGrafter"/>
</dbReference>
<feature type="region of interest" description="Disordered" evidence="3">
    <location>
        <begin position="319"/>
        <end position="376"/>
    </location>
</feature>
<dbReference type="InterPro" id="IPR014712">
    <property type="entry name" value="ANTH_dom_sf"/>
</dbReference>
<dbReference type="Pfam" id="PF07651">
    <property type="entry name" value="ANTH"/>
    <property type="match status" value="1"/>
</dbReference>
<dbReference type="GO" id="GO:0005905">
    <property type="term" value="C:clathrin-coated pit"/>
    <property type="evidence" value="ECO:0007669"/>
    <property type="project" value="TreeGrafter"/>
</dbReference>
<dbReference type="SUPFAM" id="SSF48464">
    <property type="entry name" value="ENTH/VHS domain"/>
    <property type="match status" value="1"/>
</dbReference>
<dbReference type="HOGENOM" id="CLU_014248_0_0_1"/>
<evidence type="ECO:0000256" key="2">
    <source>
        <dbReference type="ARBA" id="ARBA00022490"/>
    </source>
</evidence>
<feature type="compositionally biased region" description="Low complexity" evidence="3">
    <location>
        <begin position="342"/>
        <end position="372"/>
    </location>
</feature>
<feature type="region of interest" description="Disordered" evidence="3">
    <location>
        <begin position="939"/>
        <end position="965"/>
    </location>
</feature>
<keyword evidence="6" id="KW-1185">Reference proteome</keyword>
<dbReference type="FunFam" id="1.25.40.90:FF:000036">
    <property type="entry name" value="Unplaced genomic scaffold supercont1.4, whole genome shotgun sequence"/>
    <property type="match status" value="1"/>
</dbReference>
<dbReference type="GO" id="GO:0048268">
    <property type="term" value="P:clathrin coat assembly"/>
    <property type="evidence" value="ECO:0007669"/>
    <property type="project" value="InterPro"/>
</dbReference>
<dbReference type="InterPro" id="IPR008942">
    <property type="entry name" value="ENTH_VHS"/>
</dbReference>
<dbReference type="AlphaFoldDB" id="B0CU80"/>
<feature type="compositionally biased region" description="Polar residues" evidence="3">
    <location>
        <begin position="750"/>
        <end position="770"/>
    </location>
</feature>
<dbReference type="PANTHER" id="PTHR22951">
    <property type="entry name" value="CLATHRIN ASSEMBLY PROTEIN"/>
    <property type="match status" value="1"/>
</dbReference>
<feature type="region of interest" description="Disordered" evidence="3">
    <location>
        <begin position="750"/>
        <end position="773"/>
    </location>
</feature>
<dbReference type="PROSITE" id="PS50942">
    <property type="entry name" value="ENTH"/>
    <property type="match status" value="1"/>
</dbReference>
<feature type="compositionally biased region" description="Low complexity" evidence="3">
    <location>
        <begin position="467"/>
        <end position="546"/>
    </location>
</feature>
<feature type="region of interest" description="Disordered" evidence="3">
    <location>
        <begin position="702"/>
        <end position="731"/>
    </location>
</feature>
<dbReference type="Gene3D" id="1.20.58.150">
    <property type="entry name" value="ANTH domain"/>
    <property type="match status" value="1"/>
</dbReference>
<sequence>MSSYDKVVKLACKPKAAPPKAKYIDPIIAATWSDDGAVSDVCKALSPRFREPNAIVVFKALIVLHTMIRNGATDNVLSYLSQTEILRLRNVSAGNWEGYAAPENLQNYAYYLDSRIRAYRDLKHDAVRVQAETNRDMRNSASIEDDSVINTYNNRSRKDRTVKAPALSGPSRSKTIAGRKLRVMTVEKGLLRETKAVHNMIDTLVECRFYLDDLEDELTITALRMLVKDLLILFQAGNEGVINVLEHYFEMSHVDAEQALNLYRHFCKQTERVVEFLGVAKKLQNLLNVPIPNLKHAPVSLAGALKEYLDDPNFEQNRGEYKANKAATTTSKKPLDVKGSKPSSATETPSSAASSSQPSQSTTANGSASTTAEVDGKANKDMVDFFSAIEEEQPTMFNPQTNSPNAAYFQQQVASNPFAQMGFAPQPQVIPQQTGFMMPQQTAIQQPPNPFNNFLGAPQPQPTGHRPFSSFLQPQQQQPGFPLQSQQTGFPQQPQQTGFSQQPQQTGFMQQPQQTGFTQQPQQTGFPQQPQQTGFPQQPQQTGFPQQQTGFLRQPQQRLLLPQATGANPFRQSMLLPQSTGAALFTGAATAGSRSMFLNSTPQPPAGSNAFGAMTPFANSGPHSATAPLINGSADPSINVPPRPASTPLIPFASSSATSPPPAQFVKTHQTGTKNPFGPVTTPAPPVPKPPTLMELAMGANSPGNFQAFQQQQSPVQSQPASSTNGFSFNSGALSPGATDISSIASSFTSMGKPSANTTDKPPSLPSFTSLGPLFSQNTSTTTTGSTFSDSLFSSYSQQTGATTASPASSPVSLPLKSHLTGLKPFKPSSSFGASLLESLPPIPGSAPVTPGTTGAPSLGNSPAPTTSGFGALSSQPTGATGGFGTPLGGSTLGVGLRPQMTGGGAANPFRASMMTPSPGVPSFGSNLSFSNTTSYNPTGFPSGAFGSQPNFGGPAQQQQNASLI</sequence>
<dbReference type="PANTHER" id="PTHR22951:SF5">
    <property type="entry name" value="PHOSPHATIDYLINOSITOL-BINDING CLATHRIN ASSEMBLY PROTEIN LAP"/>
    <property type="match status" value="1"/>
</dbReference>
<feature type="domain" description="ENTH" evidence="4">
    <location>
        <begin position="1"/>
        <end position="126"/>
    </location>
</feature>
<dbReference type="Gene3D" id="1.25.40.90">
    <property type="match status" value="1"/>
</dbReference>
<evidence type="ECO:0000256" key="1">
    <source>
        <dbReference type="ARBA" id="ARBA00004496"/>
    </source>
</evidence>
<reference evidence="5 6" key="1">
    <citation type="journal article" date="2008" name="Nature">
        <title>The genome of Laccaria bicolor provides insights into mycorrhizal symbiosis.</title>
        <authorList>
            <person name="Martin F."/>
            <person name="Aerts A."/>
            <person name="Ahren D."/>
            <person name="Brun A."/>
            <person name="Danchin E.G.J."/>
            <person name="Duchaussoy F."/>
            <person name="Gibon J."/>
            <person name="Kohler A."/>
            <person name="Lindquist E."/>
            <person name="Pereda V."/>
            <person name="Salamov A."/>
            <person name="Shapiro H.J."/>
            <person name="Wuyts J."/>
            <person name="Blaudez D."/>
            <person name="Buee M."/>
            <person name="Brokstein P."/>
            <person name="Canbaeck B."/>
            <person name="Cohen D."/>
            <person name="Courty P.E."/>
            <person name="Coutinho P.M."/>
            <person name="Delaruelle C."/>
            <person name="Detter J.C."/>
            <person name="Deveau A."/>
            <person name="DiFazio S."/>
            <person name="Duplessis S."/>
            <person name="Fraissinet-Tachet L."/>
            <person name="Lucic E."/>
            <person name="Frey-Klett P."/>
            <person name="Fourrey C."/>
            <person name="Feussner I."/>
            <person name="Gay G."/>
            <person name="Grimwood J."/>
            <person name="Hoegger P.J."/>
            <person name="Jain P."/>
            <person name="Kilaru S."/>
            <person name="Labbe J."/>
            <person name="Lin Y.C."/>
            <person name="Legue V."/>
            <person name="Le Tacon F."/>
            <person name="Marmeisse R."/>
            <person name="Melayah D."/>
            <person name="Montanini B."/>
            <person name="Muratet M."/>
            <person name="Nehls U."/>
            <person name="Niculita-Hirzel H."/>
            <person name="Oudot-Le Secq M.P."/>
            <person name="Peter M."/>
            <person name="Quesneville H."/>
            <person name="Rajashekar B."/>
            <person name="Reich M."/>
            <person name="Rouhier N."/>
            <person name="Schmutz J."/>
            <person name="Yin T."/>
            <person name="Chalot M."/>
            <person name="Henrissat B."/>
            <person name="Kuees U."/>
            <person name="Lucas S."/>
            <person name="Van de Peer Y."/>
            <person name="Podila G.K."/>
            <person name="Polle A."/>
            <person name="Pukkila P.J."/>
            <person name="Richardson P.M."/>
            <person name="Rouze P."/>
            <person name="Sanders I.R."/>
            <person name="Stajich J.E."/>
            <person name="Tunlid A."/>
            <person name="Tuskan G."/>
            <person name="Grigoriev I.V."/>
        </authorList>
    </citation>
    <scope>NUCLEOTIDE SEQUENCE [LARGE SCALE GENOMIC DNA]</scope>
    <source>
        <strain evidence="6">S238N-H82 / ATCC MYA-4686</strain>
    </source>
</reference>
<dbReference type="InterPro" id="IPR011417">
    <property type="entry name" value="ANTH_dom"/>
</dbReference>
<keyword evidence="2" id="KW-0963">Cytoplasm</keyword>
<dbReference type="GO" id="GO:0000149">
    <property type="term" value="F:SNARE binding"/>
    <property type="evidence" value="ECO:0007669"/>
    <property type="project" value="TreeGrafter"/>
</dbReference>
<evidence type="ECO:0000259" key="4">
    <source>
        <dbReference type="PROSITE" id="PS50942"/>
    </source>
</evidence>
<dbReference type="GO" id="GO:0072583">
    <property type="term" value="P:clathrin-dependent endocytosis"/>
    <property type="evidence" value="ECO:0007669"/>
    <property type="project" value="InterPro"/>
</dbReference>
<feature type="region of interest" description="Disordered" evidence="3">
    <location>
        <begin position="456"/>
        <end position="546"/>
    </location>
</feature>
<dbReference type="SMART" id="SM00273">
    <property type="entry name" value="ENTH"/>
    <property type="match status" value="1"/>
</dbReference>
<comment type="subcellular location">
    <subcellularLocation>
        <location evidence="1">Cytoplasm</location>
    </subcellularLocation>
</comment>
<accession>B0CU80</accession>
<dbReference type="GO" id="GO:0030136">
    <property type="term" value="C:clathrin-coated vesicle"/>
    <property type="evidence" value="ECO:0007669"/>
    <property type="project" value="InterPro"/>
</dbReference>
<feature type="region of interest" description="Disordered" evidence="3">
    <location>
        <begin position="843"/>
        <end position="884"/>
    </location>
</feature>
<dbReference type="FunFam" id="1.20.58.150:FF:000004">
    <property type="entry name" value="ENTH domain protein"/>
    <property type="match status" value="1"/>
</dbReference>
<dbReference type="InterPro" id="IPR013809">
    <property type="entry name" value="ENTH"/>
</dbReference>
<dbReference type="GeneID" id="6070880"/>
<dbReference type="Proteomes" id="UP000001194">
    <property type="component" value="Unassembled WGS sequence"/>
</dbReference>
<dbReference type="GO" id="GO:0005546">
    <property type="term" value="F:phosphatidylinositol-4,5-bisphosphate binding"/>
    <property type="evidence" value="ECO:0007669"/>
    <property type="project" value="TreeGrafter"/>
</dbReference>
<proteinExistence type="predicted"/>
<dbReference type="STRING" id="486041.B0CU80"/>
<organism evidence="6">
    <name type="scientific">Laccaria bicolor (strain S238N-H82 / ATCC MYA-4686)</name>
    <name type="common">Bicoloured deceiver</name>
    <name type="synonym">Laccaria laccata var. bicolor</name>
    <dbReference type="NCBI Taxonomy" id="486041"/>
    <lineage>
        <taxon>Eukaryota</taxon>
        <taxon>Fungi</taxon>
        <taxon>Dikarya</taxon>
        <taxon>Basidiomycota</taxon>
        <taxon>Agaricomycotina</taxon>
        <taxon>Agaricomycetes</taxon>
        <taxon>Agaricomycetidae</taxon>
        <taxon>Agaricales</taxon>
        <taxon>Agaricineae</taxon>
        <taxon>Hydnangiaceae</taxon>
        <taxon>Laccaria</taxon>
    </lineage>
</organism>
<evidence type="ECO:0000256" key="3">
    <source>
        <dbReference type="SAM" id="MobiDB-lite"/>
    </source>
</evidence>
<dbReference type="InParanoid" id="B0CU80"/>
<dbReference type="EMBL" id="DS547092">
    <property type="protein sequence ID" value="EDR14621.1"/>
    <property type="molecule type" value="Genomic_DNA"/>
</dbReference>
<dbReference type="OrthoDB" id="44015at2759"/>